<organism evidence="1 2">
    <name type="scientific">Cyclobacterium marinum (strain ATCC 25205 / DSM 745 / LMG 13164 / NCIMB 1802)</name>
    <name type="common">Flectobacillus marinus</name>
    <dbReference type="NCBI Taxonomy" id="880070"/>
    <lineage>
        <taxon>Bacteria</taxon>
        <taxon>Pseudomonadati</taxon>
        <taxon>Bacteroidota</taxon>
        <taxon>Cytophagia</taxon>
        <taxon>Cytophagales</taxon>
        <taxon>Cyclobacteriaceae</taxon>
        <taxon>Cyclobacterium</taxon>
    </lineage>
</organism>
<dbReference type="STRING" id="880070.Cycma_0209"/>
<reference evidence="2" key="1">
    <citation type="submission" date="2011-07" db="EMBL/GenBank/DDBJ databases">
        <title>The complete genome of Cyclobacterium marinum DSM 745.</title>
        <authorList>
            <person name="Lucas S."/>
            <person name="Han J."/>
            <person name="Lapidus A."/>
            <person name="Bruce D."/>
            <person name="Goodwin L."/>
            <person name="Pitluck S."/>
            <person name="Peters L."/>
            <person name="Kyrpides N."/>
            <person name="Mavromatis K."/>
            <person name="Ivanova N."/>
            <person name="Ovchinnikova G."/>
            <person name="Chertkov O."/>
            <person name="Detter J.C."/>
            <person name="Tapia R."/>
            <person name="Han C."/>
            <person name="Land M."/>
            <person name="Hauser L."/>
            <person name="Markowitz V."/>
            <person name="Cheng J.-F."/>
            <person name="Hugenholtz P."/>
            <person name="Woyke T."/>
            <person name="Wu D."/>
            <person name="Tindall B."/>
            <person name="Schuetze A."/>
            <person name="Brambilla E."/>
            <person name="Klenk H.-P."/>
            <person name="Eisen J.A."/>
        </authorList>
    </citation>
    <scope>NUCLEOTIDE SEQUENCE [LARGE SCALE GENOMIC DNA]</scope>
    <source>
        <strain evidence="2">ATCC 25205 / DSM 745 / LMG 13164 / NCIMB 1802</strain>
    </source>
</reference>
<protein>
    <submittedName>
        <fullName evidence="1">Uncharacterized protein</fullName>
    </submittedName>
</protein>
<dbReference type="OrthoDB" id="9804290at2"/>
<dbReference type="InterPro" id="IPR036397">
    <property type="entry name" value="RNaseH_sf"/>
</dbReference>
<sequence>MSTISILIFASVVLIILLLFGSFGKSKNKFPLQTDYSKQVGTTYQREKVKQFFDPFERAGQEDLEGYHIVMAVDTLGKPKDYKAPASDLDNWPPPISISYYIFNIRGELVKSNYLFILTDEIPSDQVLNEYGISKDYFKAKGIPAKEAYQQIKIDAASCKNLVAHNVSYLKKIIYADFKRNKVPFPFGKMRTTCTMKETTKFVGIEADYGDDYKWPNLEELIDACFFVSMDPEGIEIPEAQNSRWKARSIAKCFIYLKKIDEL</sequence>
<dbReference type="AlphaFoldDB" id="G0J1Y5"/>
<dbReference type="Proteomes" id="UP000001635">
    <property type="component" value="Chromosome"/>
</dbReference>
<dbReference type="SUPFAM" id="SSF53098">
    <property type="entry name" value="Ribonuclease H-like"/>
    <property type="match status" value="1"/>
</dbReference>
<dbReference type="InterPro" id="IPR012337">
    <property type="entry name" value="RNaseH-like_sf"/>
</dbReference>
<name>G0J1Y5_CYCMS</name>
<gene>
    <name evidence="1" type="ordered locus">Cycma_0209</name>
</gene>
<dbReference type="GO" id="GO:0003676">
    <property type="term" value="F:nucleic acid binding"/>
    <property type="evidence" value="ECO:0007669"/>
    <property type="project" value="InterPro"/>
</dbReference>
<dbReference type="Gene3D" id="3.30.420.10">
    <property type="entry name" value="Ribonuclease H-like superfamily/Ribonuclease H"/>
    <property type="match status" value="1"/>
</dbReference>
<dbReference type="EMBL" id="CP002955">
    <property type="protein sequence ID" value="AEL23991.1"/>
    <property type="molecule type" value="Genomic_DNA"/>
</dbReference>
<evidence type="ECO:0000313" key="1">
    <source>
        <dbReference type="EMBL" id="AEL23991.1"/>
    </source>
</evidence>
<dbReference type="KEGG" id="cmr:Cycma_0209"/>
<accession>G0J1Y5</accession>
<evidence type="ECO:0000313" key="2">
    <source>
        <dbReference type="Proteomes" id="UP000001635"/>
    </source>
</evidence>
<keyword evidence="2" id="KW-1185">Reference proteome</keyword>
<dbReference type="RefSeq" id="WP_014018290.1">
    <property type="nucleotide sequence ID" value="NC_015914.1"/>
</dbReference>
<dbReference type="eggNOG" id="COG0847">
    <property type="taxonomic scope" value="Bacteria"/>
</dbReference>
<dbReference type="HOGENOM" id="CLU_1056556_0_0_10"/>
<proteinExistence type="predicted"/>